<protein>
    <recommendedName>
        <fullName evidence="2">Autophagy-related protein 14</fullName>
    </recommendedName>
</protein>
<evidence type="ECO:0000256" key="3">
    <source>
        <dbReference type="ARBA" id="ARBA00023054"/>
    </source>
</evidence>
<dbReference type="Proteomes" id="UP000182658">
    <property type="component" value="Unassembled WGS sequence"/>
</dbReference>
<evidence type="ECO:0000313" key="5">
    <source>
        <dbReference type="EMBL" id="OIW24098.1"/>
    </source>
</evidence>
<keyword evidence="6" id="KW-1185">Reference proteome</keyword>
<dbReference type="AlphaFoldDB" id="A0A1J7J997"/>
<dbReference type="GO" id="GO:0035493">
    <property type="term" value="P:SNARE complex assembly"/>
    <property type="evidence" value="ECO:0007669"/>
    <property type="project" value="TreeGrafter"/>
</dbReference>
<reference evidence="5 6" key="1">
    <citation type="submission" date="2016-10" db="EMBL/GenBank/DDBJ databases">
        <title>Draft genome sequence of Coniochaeta ligniaria NRRL30616, a lignocellulolytic fungus for bioabatement of inhibitors in plant biomass hydrolysates.</title>
        <authorList>
            <consortium name="DOE Joint Genome Institute"/>
            <person name="Jimenez D.J."/>
            <person name="Hector R.E."/>
            <person name="Riley R."/>
            <person name="Sun H."/>
            <person name="Grigoriev I.V."/>
            <person name="Van Elsas J.D."/>
            <person name="Nichols N.N."/>
        </authorList>
    </citation>
    <scope>NUCLEOTIDE SEQUENCE [LARGE SCALE GENOMIC DNA]</scope>
    <source>
        <strain evidence="5 6">NRRL 30616</strain>
    </source>
</reference>
<evidence type="ECO:0000256" key="4">
    <source>
        <dbReference type="SAM" id="MobiDB-lite"/>
    </source>
</evidence>
<gene>
    <name evidence="5" type="ORF">CONLIGDRAFT_125585</name>
</gene>
<evidence type="ECO:0000256" key="1">
    <source>
        <dbReference type="ARBA" id="ARBA00009574"/>
    </source>
</evidence>
<dbReference type="GO" id="GO:0032991">
    <property type="term" value="C:protein-containing complex"/>
    <property type="evidence" value="ECO:0007669"/>
    <property type="project" value="UniProtKB-ARBA"/>
</dbReference>
<dbReference type="EMBL" id="KV875105">
    <property type="protein sequence ID" value="OIW24098.1"/>
    <property type="molecule type" value="Genomic_DNA"/>
</dbReference>
<organism evidence="5 6">
    <name type="scientific">Coniochaeta ligniaria NRRL 30616</name>
    <dbReference type="NCBI Taxonomy" id="1408157"/>
    <lineage>
        <taxon>Eukaryota</taxon>
        <taxon>Fungi</taxon>
        <taxon>Dikarya</taxon>
        <taxon>Ascomycota</taxon>
        <taxon>Pezizomycotina</taxon>
        <taxon>Sordariomycetes</taxon>
        <taxon>Sordariomycetidae</taxon>
        <taxon>Coniochaetales</taxon>
        <taxon>Coniochaetaceae</taxon>
        <taxon>Coniochaeta</taxon>
    </lineage>
</organism>
<dbReference type="InterPro" id="IPR018791">
    <property type="entry name" value="UV_resistance/autophagy_Atg14"/>
</dbReference>
<feature type="region of interest" description="Disordered" evidence="4">
    <location>
        <begin position="451"/>
        <end position="481"/>
    </location>
</feature>
<sequence length="481" mass="53899">MDRIHCDICHRAHNGQKLPFLCVVDARNRLYEGRVQNATSLIRNDKLEQQVNALVSSAQDDMERSASSNNVRVANWKSEQAAAIDRTNQIIAQADKLKVEVDAARKEIQYRKDGISRRKSDLAAVSEGISARRNRQVEDIERSMQMSKYKWNRSADAMAATRAFLCEEAARLYGLRQIRKGNQKRFEIGGVEIIDLHALNNQKKNEQLTILEQDLSPEVISTSLAHIAHVLVLASHYLAIRLPAEVTLPHRDYPRPTIFSLASSYRHGDISFPGSALPQQVADTRSEGNSPHVPRPRPLFVDKPLPLLLKEDPSSYSLFLEGVTLLAYDIAWACSTQGVSIGDKNSYEEVCNIGQNLWRLLIGDQLHRKAVEPTFPNPVDSPRDADAQRTKPQMGRWSHGTTHSFLGGAEGIEYIRNFKLPAPIKLADRLKKRLSTEAPMLEWEKIDGDEARAGDDDVGEGTNRTAGLSGWTKVKNRGQMS</sequence>
<evidence type="ECO:0000313" key="6">
    <source>
        <dbReference type="Proteomes" id="UP000182658"/>
    </source>
</evidence>
<dbReference type="GO" id="GO:0005768">
    <property type="term" value="C:endosome"/>
    <property type="evidence" value="ECO:0007669"/>
    <property type="project" value="TreeGrafter"/>
</dbReference>
<feature type="region of interest" description="Disordered" evidence="4">
    <location>
        <begin position="373"/>
        <end position="402"/>
    </location>
</feature>
<dbReference type="InParanoid" id="A0A1J7J997"/>
<name>A0A1J7J997_9PEZI</name>
<comment type="similarity">
    <text evidence="1">Belongs to the ATG14 family.</text>
</comment>
<dbReference type="PANTHER" id="PTHR15157:SF13">
    <property type="entry name" value="AUTOPHAGY-RELATED PROTEIN 14"/>
    <property type="match status" value="1"/>
</dbReference>
<keyword evidence="3" id="KW-0175">Coiled coil</keyword>
<proteinExistence type="inferred from homology"/>
<dbReference type="STRING" id="1408157.A0A1J7J997"/>
<dbReference type="GO" id="GO:0000323">
    <property type="term" value="C:lytic vacuole"/>
    <property type="evidence" value="ECO:0007669"/>
    <property type="project" value="TreeGrafter"/>
</dbReference>
<dbReference type="Pfam" id="PF10186">
    <property type="entry name" value="ATG14"/>
    <property type="match status" value="1"/>
</dbReference>
<dbReference type="PANTHER" id="PTHR15157">
    <property type="entry name" value="UV RADIATION RESISTANCE-ASSOCIATED GENE PROTEIN"/>
    <property type="match status" value="1"/>
</dbReference>
<dbReference type="GO" id="GO:0000149">
    <property type="term" value="F:SNARE binding"/>
    <property type="evidence" value="ECO:0007669"/>
    <property type="project" value="TreeGrafter"/>
</dbReference>
<dbReference type="OrthoDB" id="16772at2759"/>
<evidence type="ECO:0000256" key="2">
    <source>
        <dbReference type="ARBA" id="ARBA00013807"/>
    </source>
</evidence>
<accession>A0A1J7J997</accession>